<gene>
    <name evidence="1" type="ORF">DA69_12115</name>
</gene>
<dbReference type="AlphaFoldDB" id="A0A172Y8Q2"/>
<dbReference type="SUPFAM" id="SSF47413">
    <property type="entry name" value="lambda repressor-like DNA-binding domains"/>
    <property type="match status" value="1"/>
</dbReference>
<dbReference type="Proteomes" id="UP000077603">
    <property type="component" value="Chromosome"/>
</dbReference>
<reference evidence="1 2" key="1">
    <citation type="journal article" date="2014" name="Genome Announc.">
        <title>Genome Sequence of a Promising Hydrogen-Producing Facultative Anaerobic Bacterium, Brevundimonas naejangsanensis Strain B1.</title>
        <authorList>
            <person name="Su H."/>
            <person name="Zhang T."/>
            <person name="Bao M."/>
            <person name="Jiang Y."/>
            <person name="Wang Y."/>
            <person name="Tan T."/>
        </authorList>
    </citation>
    <scope>NUCLEOTIDE SEQUENCE [LARGE SCALE GENOMIC DNA]</scope>
    <source>
        <strain evidence="1 2">B1</strain>
    </source>
</reference>
<sequence>MPRRSHHIDQVVGLRIAARRSALGWSQSALARALGVSFQQVQKYEAGANRISASRLHQAAAAMGCSVADFFPARPDAEGSEPLVHPVMASAEGRNLAEAFVRICDAEARRALTRVAQAMAGA</sequence>
<accession>A0A172Y8Q2</accession>
<dbReference type="eggNOG" id="COG1396">
    <property type="taxonomic scope" value="Bacteria"/>
</dbReference>
<dbReference type="STRING" id="588932.DA69_12115"/>
<dbReference type="OrthoDB" id="7923537at2"/>
<dbReference type="PROSITE" id="PS50943">
    <property type="entry name" value="HTH_CROC1"/>
    <property type="match status" value="1"/>
</dbReference>
<dbReference type="RefSeq" id="WP_025976460.1">
    <property type="nucleotide sequence ID" value="NZ_CP015614.1"/>
</dbReference>
<dbReference type="SMART" id="SM00530">
    <property type="entry name" value="HTH_XRE"/>
    <property type="match status" value="1"/>
</dbReference>
<dbReference type="CDD" id="cd00093">
    <property type="entry name" value="HTH_XRE"/>
    <property type="match status" value="1"/>
</dbReference>
<keyword evidence="2" id="KW-1185">Reference proteome</keyword>
<dbReference type="Pfam" id="PF01381">
    <property type="entry name" value="HTH_3"/>
    <property type="match status" value="1"/>
</dbReference>
<protein>
    <submittedName>
        <fullName evidence="1">Transcriptional regulator</fullName>
    </submittedName>
</protein>
<proteinExistence type="predicted"/>
<evidence type="ECO:0000313" key="2">
    <source>
        <dbReference type="Proteomes" id="UP000077603"/>
    </source>
</evidence>
<dbReference type="InterPro" id="IPR010982">
    <property type="entry name" value="Lambda_DNA-bd_dom_sf"/>
</dbReference>
<dbReference type="Gene3D" id="1.10.260.40">
    <property type="entry name" value="lambda repressor-like DNA-binding domains"/>
    <property type="match status" value="1"/>
</dbReference>
<dbReference type="KEGG" id="bne:DA69_12115"/>
<dbReference type="GO" id="GO:0003677">
    <property type="term" value="F:DNA binding"/>
    <property type="evidence" value="ECO:0007669"/>
    <property type="project" value="InterPro"/>
</dbReference>
<evidence type="ECO:0000313" key="1">
    <source>
        <dbReference type="EMBL" id="ANF55415.1"/>
    </source>
</evidence>
<dbReference type="InterPro" id="IPR001387">
    <property type="entry name" value="Cro/C1-type_HTH"/>
</dbReference>
<name>A0A172Y8Q2_9CAUL</name>
<dbReference type="EMBL" id="CP015614">
    <property type="protein sequence ID" value="ANF55415.1"/>
    <property type="molecule type" value="Genomic_DNA"/>
</dbReference>
<organism evidence="1 2">
    <name type="scientific">Brevundimonas naejangsanensis</name>
    <dbReference type="NCBI Taxonomy" id="588932"/>
    <lineage>
        <taxon>Bacteria</taxon>
        <taxon>Pseudomonadati</taxon>
        <taxon>Pseudomonadota</taxon>
        <taxon>Alphaproteobacteria</taxon>
        <taxon>Caulobacterales</taxon>
        <taxon>Caulobacteraceae</taxon>
        <taxon>Brevundimonas</taxon>
    </lineage>
</organism>